<dbReference type="EMBL" id="JAOQJQ010000004">
    <property type="protein sequence ID" value="MCU6762706.1"/>
    <property type="molecule type" value="Genomic_DNA"/>
</dbReference>
<feature type="coiled-coil region" evidence="1">
    <location>
        <begin position="98"/>
        <end position="130"/>
    </location>
</feature>
<evidence type="ECO:0000313" key="4">
    <source>
        <dbReference type="EMBL" id="MCU6762706.1"/>
    </source>
</evidence>
<organism evidence="4 5">
    <name type="scientific">Brotonthovivens ammoniilytica</name>
    <dbReference type="NCBI Taxonomy" id="2981725"/>
    <lineage>
        <taxon>Bacteria</taxon>
        <taxon>Bacillati</taxon>
        <taxon>Bacillota</taxon>
        <taxon>Clostridia</taxon>
        <taxon>Lachnospirales</taxon>
        <taxon>Lachnospiraceae</taxon>
        <taxon>Brotonthovivens</taxon>
    </lineage>
</organism>
<comment type="caution">
    <text evidence="4">The sequence shown here is derived from an EMBL/GenBank/DDBJ whole genome shotgun (WGS) entry which is preliminary data.</text>
</comment>
<dbReference type="PROSITE" id="PS51257">
    <property type="entry name" value="PROKAR_LIPOPROTEIN"/>
    <property type="match status" value="1"/>
</dbReference>
<dbReference type="RefSeq" id="WP_158425413.1">
    <property type="nucleotide sequence ID" value="NZ_JAOQJQ010000004.1"/>
</dbReference>
<accession>A0ABT2TLZ6</accession>
<sequence>MKKILAIVLVSAMALSLAACGSSKDDTKTPAGQETQQTQQDDKKDTPTEEKKEDTGVDVANYSSWKKADWDKASDDQKFEVSEKVVIEIGEEMMEGYAEIYEKAKDSSEKEKLEAEIKNMQSTIDTFFDTDANATLGELVEASKTLMDSSTTK</sequence>
<dbReference type="Proteomes" id="UP001652442">
    <property type="component" value="Unassembled WGS sequence"/>
</dbReference>
<evidence type="ECO:0000256" key="1">
    <source>
        <dbReference type="SAM" id="Coils"/>
    </source>
</evidence>
<name>A0ABT2TLZ6_9FIRM</name>
<keyword evidence="5" id="KW-1185">Reference proteome</keyword>
<keyword evidence="3" id="KW-0732">Signal</keyword>
<protein>
    <submittedName>
        <fullName evidence="4">Uncharacterized protein</fullName>
    </submittedName>
</protein>
<gene>
    <name evidence="4" type="ORF">OCV88_10210</name>
</gene>
<proteinExistence type="predicted"/>
<feature type="chain" id="PRO_5045878506" evidence="3">
    <location>
        <begin position="19"/>
        <end position="153"/>
    </location>
</feature>
<feature type="region of interest" description="Disordered" evidence="2">
    <location>
        <begin position="20"/>
        <end position="57"/>
    </location>
</feature>
<evidence type="ECO:0000313" key="5">
    <source>
        <dbReference type="Proteomes" id="UP001652442"/>
    </source>
</evidence>
<keyword evidence="1" id="KW-0175">Coiled coil</keyword>
<feature type="signal peptide" evidence="3">
    <location>
        <begin position="1"/>
        <end position="18"/>
    </location>
</feature>
<reference evidence="4 5" key="1">
    <citation type="journal article" date="2021" name="ISME Commun">
        <title>Automated analysis of genomic sequences facilitates high-throughput and comprehensive description of bacteria.</title>
        <authorList>
            <person name="Hitch T.C.A."/>
        </authorList>
    </citation>
    <scope>NUCLEOTIDE SEQUENCE [LARGE SCALE GENOMIC DNA]</scope>
    <source>
        <strain evidence="4 5">Sanger_109</strain>
    </source>
</reference>
<evidence type="ECO:0000256" key="2">
    <source>
        <dbReference type="SAM" id="MobiDB-lite"/>
    </source>
</evidence>
<feature type="compositionally biased region" description="Basic and acidic residues" evidence="2">
    <location>
        <begin position="40"/>
        <end position="55"/>
    </location>
</feature>
<evidence type="ECO:0000256" key="3">
    <source>
        <dbReference type="SAM" id="SignalP"/>
    </source>
</evidence>